<dbReference type="InterPro" id="IPR001806">
    <property type="entry name" value="Small_GTPase"/>
</dbReference>
<feature type="compositionally biased region" description="Acidic residues" evidence="6">
    <location>
        <begin position="621"/>
        <end position="631"/>
    </location>
</feature>
<feature type="compositionally biased region" description="Basic residues" evidence="6">
    <location>
        <begin position="75"/>
        <end position="85"/>
    </location>
</feature>
<dbReference type="SUPFAM" id="SSF52540">
    <property type="entry name" value="P-loop containing nucleoside triphosphate hydrolases"/>
    <property type="match status" value="1"/>
</dbReference>
<reference evidence="7" key="1">
    <citation type="submission" date="2020-05" db="UniProtKB">
        <authorList>
            <consortium name="EnsemblMetazoa"/>
        </authorList>
    </citation>
    <scope>IDENTIFICATION</scope>
    <source>
        <strain evidence="7">USDA</strain>
    </source>
</reference>
<dbReference type="GO" id="GO:0005770">
    <property type="term" value="C:late endosome"/>
    <property type="evidence" value="ECO:0007669"/>
    <property type="project" value="TreeGrafter"/>
</dbReference>
<dbReference type="GO" id="GO:0008333">
    <property type="term" value="P:endosome to lysosome transport"/>
    <property type="evidence" value="ECO:0007669"/>
    <property type="project" value="TreeGrafter"/>
</dbReference>
<dbReference type="GO" id="GO:0005525">
    <property type="term" value="F:GTP binding"/>
    <property type="evidence" value="ECO:0007669"/>
    <property type="project" value="UniProtKB-KW"/>
</dbReference>
<dbReference type="SMART" id="SM00173">
    <property type="entry name" value="RAS"/>
    <property type="match status" value="1"/>
</dbReference>
<dbReference type="InterPro" id="IPR027417">
    <property type="entry name" value="P-loop_NTPase"/>
</dbReference>
<evidence type="ECO:0000256" key="1">
    <source>
        <dbReference type="ARBA" id="ARBA00006270"/>
    </source>
</evidence>
<name>A0A1I8NYK4_STOCA</name>
<feature type="compositionally biased region" description="Low complexity" evidence="6">
    <location>
        <begin position="373"/>
        <end position="400"/>
    </location>
</feature>
<accession>A0A1I8NYK4</accession>
<feature type="compositionally biased region" description="Low complexity" evidence="6">
    <location>
        <begin position="462"/>
        <end position="483"/>
    </location>
</feature>
<feature type="compositionally biased region" description="Low complexity" evidence="6">
    <location>
        <begin position="208"/>
        <end position="249"/>
    </location>
</feature>
<dbReference type="PROSITE" id="PS51419">
    <property type="entry name" value="RAB"/>
    <property type="match status" value="1"/>
</dbReference>
<dbReference type="NCBIfam" id="TIGR00231">
    <property type="entry name" value="small_GTP"/>
    <property type="match status" value="1"/>
</dbReference>
<feature type="region of interest" description="Disordered" evidence="6">
    <location>
        <begin position="119"/>
        <end position="160"/>
    </location>
</feature>
<dbReference type="GO" id="GO:0005764">
    <property type="term" value="C:lysosome"/>
    <property type="evidence" value="ECO:0007669"/>
    <property type="project" value="TreeGrafter"/>
</dbReference>
<sequence>MQNSDANANISATNTKFQPWPSEPISLEILPTLPEAGSNQELEDLHKNSRIVHSDPEESQAKAKTRSRFTSAIRKLSRSTRKKQKGVLSKSPSLNADASTPTSAEVVLSSDADDLPTQVTANKKKKKSLFSLKKSSKVAPKKDLPEEFWPPPPPPKVLEPLFQDTENEVLVTTERLSPTEGKRKVQITIKSKKIEKVDSKEKTENSHPTSPSQQPSSTTTPTTTPNSTPPQGRQTVITTVIGTTPATTVDDSKDKKKKLKKASASTTATTTASVASKKDQKAEGEKFVITQSPKDTPPRDKAPAKPSRLAATATATTTTTSSHSTCTTSASSSTTKSKTSGAIRKTATTTRAAIKLVTAAKGKAKTSSEANKAVKAAKGSTTAVKTTASTGTTAVAVAAANDKPESDLMINPQRGHRFPRPTSTESNEKSIEHQSLLLGGNQATPKTTSSPSPSPSPPPSPTTATLPSTSPSNNSNKNLSPASQPTLLSPATAINQPQTAEIQSAALPSATSNASLLVKPINQQHHQPTSSTHNLVHISAPNQTDDHISLAESVLQQQPSEASTEDLAAKRNRILLQDTFNTSFGSFAFNLGDRVRPPLLIAKQLGYEPSSQDPYSIEQHSDDDSDTDTEDDLHRRRIPYISAAPTLYDEFNSVELRRQHFRNQSGVSDLSLDSHNNDENSSKGDDSNQMPAFGDLTMDQEMEPTIMTSTNAEKREHLYKILVIGELGTGKTSFIKRYVHQFFSQNYRATIGVDFALKVLHWDPNTIVRLQLWDIAGQERFGNMTRVYYKEAVGAFIVFDVTRSGTFDCVNKWKEDLDSKVQLPDGSPIPCILLANKCDQDKQGVVTNTEKMDDYVKEHGFAGWFETSAKENINIDEAARALVNKILLNDKLISASDLADNEKFNLNNSGDQSVNEDKSKCAC</sequence>
<feature type="compositionally biased region" description="Low complexity" evidence="6">
    <location>
        <begin position="262"/>
        <end position="275"/>
    </location>
</feature>
<dbReference type="Gene3D" id="3.40.50.300">
    <property type="entry name" value="P-loop containing nucleotide triphosphate hydrolases"/>
    <property type="match status" value="1"/>
</dbReference>
<keyword evidence="5" id="KW-0636">Prenylation</keyword>
<evidence type="ECO:0000256" key="5">
    <source>
        <dbReference type="ARBA" id="ARBA00023289"/>
    </source>
</evidence>
<keyword evidence="4" id="KW-0449">Lipoprotein</keyword>
<dbReference type="EnsemblMetazoa" id="SCAU003221-RB">
    <property type="protein sequence ID" value="SCAU003221-PB"/>
    <property type="gene ID" value="SCAU003221"/>
</dbReference>
<evidence type="ECO:0000256" key="4">
    <source>
        <dbReference type="ARBA" id="ARBA00023288"/>
    </source>
</evidence>
<dbReference type="InterPro" id="IPR030697">
    <property type="entry name" value="Rab29/Rab38/Rab32"/>
</dbReference>
<feature type="region of interest" description="Disordered" evidence="6">
    <location>
        <begin position="1"/>
        <end position="102"/>
    </location>
</feature>
<feature type="region of interest" description="Disordered" evidence="6">
    <location>
        <begin position="607"/>
        <end position="632"/>
    </location>
</feature>
<evidence type="ECO:0008006" key="9">
    <source>
        <dbReference type="Google" id="ProtNLM"/>
    </source>
</evidence>
<evidence type="ECO:0000256" key="3">
    <source>
        <dbReference type="ARBA" id="ARBA00023134"/>
    </source>
</evidence>
<feature type="region of interest" description="Disordered" evidence="6">
    <location>
        <begin position="665"/>
        <end position="692"/>
    </location>
</feature>
<dbReference type="CDD" id="cd04107">
    <property type="entry name" value="Rab32_Rab38"/>
    <property type="match status" value="1"/>
</dbReference>
<dbReference type="STRING" id="35570.A0A1I8NYK4"/>
<dbReference type="PROSITE" id="PS51421">
    <property type="entry name" value="RAS"/>
    <property type="match status" value="1"/>
</dbReference>
<feature type="compositionally biased region" description="Pro residues" evidence="6">
    <location>
        <begin position="452"/>
        <end position="461"/>
    </location>
</feature>
<dbReference type="SMART" id="SM00175">
    <property type="entry name" value="RAB"/>
    <property type="match status" value="1"/>
</dbReference>
<dbReference type="KEGG" id="scac:106090801"/>
<dbReference type="GO" id="GO:0003924">
    <property type="term" value="F:GTPase activity"/>
    <property type="evidence" value="ECO:0007669"/>
    <property type="project" value="InterPro"/>
</dbReference>
<dbReference type="OrthoDB" id="245989at2759"/>
<evidence type="ECO:0000313" key="7">
    <source>
        <dbReference type="EnsemblMetazoa" id="SCAU003221-PB"/>
    </source>
</evidence>
<feature type="region of interest" description="Disordered" evidence="6">
    <location>
        <begin position="362"/>
        <end position="488"/>
    </location>
</feature>
<feature type="compositionally biased region" description="Basic and acidic residues" evidence="6">
    <location>
        <begin position="276"/>
        <end position="286"/>
    </location>
</feature>
<proteinExistence type="inferred from homology"/>
<dbReference type="GO" id="GO:0045335">
    <property type="term" value="C:phagocytic vesicle"/>
    <property type="evidence" value="ECO:0007669"/>
    <property type="project" value="TreeGrafter"/>
</dbReference>
<dbReference type="InterPro" id="IPR005225">
    <property type="entry name" value="Small_GTP-bd"/>
</dbReference>
<evidence type="ECO:0000256" key="6">
    <source>
        <dbReference type="SAM" id="MobiDB-lite"/>
    </source>
</evidence>
<feature type="compositionally biased region" description="Basic and acidic residues" evidence="6">
    <location>
        <begin position="675"/>
        <end position="686"/>
    </location>
</feature>
<feature type="compositionally biased region" description="Polar residues" evidence="6">
    <location>
        <begin position="90"/>
        <end position="102"/>
    </location>
</feature>
<protein>
    <recommendedName>
        <fullName evidence="9">Ras-related protein Rab</fullName>
    </recommendedName>
</protein>
<keyword evidence="2" id="KW-0547">Nucleotide-binding</keyword>
<feature type="compositionally biased region" description="Basic and acidic residues" evidence="6">
    <location>
        <begin position="43"/>
        <end position="61"/>
    </location>
</feature>
<dbReference type="FunFam" id="3.40.50.300:FF:000222">
    <property type="entry name" value="RAB32, member RAS oncogene family"/>
    <property type="match status" value="1"/>
</dbReference>
<dbReference type="VEuPathDB" id="VectorBase:SCAU003221"/>
<feature type="compositionally biased region" description="Pro residues" evidence="6">
    <location>
        <begin position="148"/>
        <end position="157"/>
    </location>
</feature>
<feature type="compositionally biased region" description="Basic and acidic residues" evidence="6">
    <location>
        <begin position="192"/>
        <end position="205"/>
    </location>
</feature>
<evidence type="ECO:0000313" key="8">
    <source>
        <dbReference type="Proteomes" id="UP000095300"/>
    </source>
</evidence>
<dbReference type="SMART" id="SM00174">
    <property type="entry name" value="RHO"/>
    <property type="match status" value="1"/>
</dbReference>
<feature type="compositionally biased region" description="Polar residues" evidence="6">
    <location>
        <begin position="665"/>
        <end position="674"/>
    </location>
</feature>
<dbReference type="AlphaFoldDB" id="A0A1I8NYK4"/>
<dbReference type="PANTHER" id="PTHR47981">
    <property type="entry name" value="RAB FAMILY"/>
    <property type="match status" value="1"/>
</dbReference>
<keyword evidence="8" id="KW-1185">Reference proteome</keyword>
<dbReference type="PRINTS" id="PR00449">
    <property type="entry name" value="RASTRNSFRMNG"/>
</dbReference>
<feature type="compositionally biased region" description="Low complexity" evidence="6">
    <location>
        <begin position="310"/>
        <end position="350"/>
    </location>
</feature>
<dbReference type="Proteomes" id="UP000095300">
    <property type="component" value="Unassembled WGS sequence"/>
</dbReference>
<dbReference type="PANTHER" id="PTHR47981:SF39">
    <property type="entry name" value="RAS-RELATED PROTEIN RAB"/>
    <property type="match status" value="1"/>
</dbReference>
<dbReference type="GO" id="GO:0005802">
    <property type="term" value="C:trans-Golgi network"/>
    <property type="evidence" value="ECO:0007669"/>
    <property type="project" value="InterPro"/>
</dbReference>
<comment type="similarity">
    <text evidence="1">Belongs to the small GTPase superfamily. Rab family.</text>
</comment>
<dbReference type="GO" id="GO:0090385">
    <property type="term" value="P:phagosome-lysosome fusion"/>
    <property type="evidence" value="ECO:0007669"/>
    <property type="project" value="TreeGrafter"/>
</dbReference>
<dbReference type="SMART" id="SM00176">
    <property type="entry name" value="RAN"/>
    <property type="match status" value="1"/>
</dbReference>
<dbReference type="Pfam" id="PF00071">
    <property type="entry name" value="Ras"/>
    <property type="match status" value="1"/>
</dbReference>
<keyword evidence="3" id="KW-0342">GTP-binding</keyword>
<gene>
    <name evidence="7" type="primary">106090801</name>
</gene>
<evidence type="ECO:0000256" key="2">
    <source>
        <dbReference type="ARBA" id="ARBA00022741"/>
    </source>
</evidence>
<organism evidence="7 8">
    <name type="scientific">Stomoxys calcitrans</name>
    <name type="common">Stable fly</name>
    <name type="synonym">Conops calcitrans</name>
    <dbReference type="NCBI Taxonomy" id="35570"/>
    <lineage>
        <taxon>Eukaryota</taxon>
        <taxon>Metazoa</taxon>
        <taxon>Ecdysozoa</taxon>
        <taxon>Arthropoda</taxon>
        <taxon>Hexapoda</taxon>
        <taxon>Insecta</taxon>
        <taxon>Pterygota</taxon>
        <taxon>Neoptera</taxon>
        <taxon>Endopterygota</taxon>
        <taxon>Diptera</taxon>
        <taxon>Brachycera</taxon>
        <taxon>Muscomorpha</taxon>
        <taxon>Muscoidea</taxon>
        <taxon>Muscidae</taxon>
        <taxon>Stomoxys</taxon>
    </lineage>
</organism>
<feature type="compositionally biased region" description="Polar residues" evidence="6">
    <location>
        <begin position="1"/>
        <end position="17"/>
    </location>
</feature>
<feature type="region of interest" description="Disordered" evidence="6">
    <location>
        <begin position="172"/>
        <end position="350"/>
    </location>
</feature>